<dbReference type="RefSeq" id="WP_101356213.1">
    <property type="nucleotide sequence ID" value="NZ_PIQO01000023.1"/>
</dbReference>
<dbReference type="Gene3D" id="3.40.50.300">
    <property type="entry name" value="P-loop containing nucleotide triphosphate hydrolases"/>
    <property type="match status" value="1"/>
</dbReference>
<dbReference type="OrthoDB" id="9815116at2"/>
<dbReference type="AlphaFoldDB" id="A0A2N3LEM5"/>
<dbReference type="PANTHER" id="PTHR13696">
    <property type="entry name" value="P-LOOP CONTAINING NUCLEOSIDE TRIPHOSPHATE HYDROLASE"/>
    <property type="match status" value="1"/>
</dbReference>
<dbReference type="InterPro" id="IPR050678">
    <property type="entry name" value="DNA_Partitioning_ATPase"/>
</dbReference>
<dbReference type="InterPro" id="IPR025669">
    <property type="entry name" value="AAA_dom"/>
</dbReference>
<dbReference type="Proteomes" id="UP000233440">
    <property type="component" value="Unassembled WGS sequence"/>
</dbReference>
<dbReference type="CDD" id="cd02042">
    <property type="entry name" value="ParAB_family"/>
    <property type="match status" value="1"/>
</dbReference>
<organism evidence="2 3">
    <name type="scientific">Heyndrickxia camelliae</name>
    <dbReference type="NCBI Taxonomy" id="1707093"/>
    <lineage>
        <taxon>Bacteria</taxon>
        <taxon>Bacillati</taxon>
        <taxon>Bacillota</taxon>
        <taxon>Bacilli</taxon>
        <taxon>Bacillales</taxon>
        <taxon>Bacillaceae</taxon>
        <taxon>Heyndrickxia</taxon>
    </lineage>
</organism>
<dbReference type="SUPFAM" id="SSF52540">
    <property type="entry name" value="P-loop containing nucleoside triphosphate hydrolases"/>
    <property type="match status" value="1"/>
</dbReference>
<dbReference type="EMBL" id="PIQO01000023">
    <property type="protein sequence ID" value="PKR83068.1"/>
    <property type="molecule type" value="Genomic_DNA"/>
</dbReference>
<feature type="domain" description="AAA" evidence="1">
    <location>
        <begin position="4"/>
        <end position="187"/>
    </location>
</feature>
<proteinExistence type="predicted"/>
<evidence type="ECO:0000313" key="3">
    <source>
        <dbReference type="Proteomes" id="UP000233440"/>
    </source>
</evidence>
<dbReference type="InterPro" id="IPR027417">
    <property type="entry name" value="P-loop_NTPase"/>
</dbReference>
<accession>A0A2N3LEM5</accession>
<sequence>MTAKKITFGNFKGGTGKTTNCTMIGYTLAKKGYKVLVLDQDPQANATALYMKTRSRMGSEAVIEKTLMTAMSEGDLSGIIIEVMENLYLLPSYADYTSLPLFLEKKFPNDLLARSSYLSKLLDPLKDKFDFILIDVPPTLSVYTDSALLASDYTVIVLQTQERSLVGAEAYVSYLQELIDNYQADFDILGVLPVLLKNNAAVDLNTIENAKEKFGEENLFSTIVKNMERLKRYDMIGIVDPETDPQADMHDKRVMELYQEVTNELLERLNREDGENAYE</sequence>
<reference evidence="2 3" key="1">
    <citation type="submission" date="2017-11" db="EMBL/GenBank/DDBJ databases">
        <title>Bacillus camelliae sp. nov., isolated from pu'er tea.</title>
        <authorList>
            <person name="Niu L."/>
        </authorList>
    </citation>
    <scope>NUCLEOTIDE SEQUENCE [LARGE SCALE GENOMIC DNA]</scope>
    <source>
        <strain evidence="2 3">7578-1</strain>
    </source>
</reference>
<keyword evidence="3" id="KW-1185">Reference proteome</keyword>
<name>A0A2N3LEM5_9BACI</name>
<protein>
    <submittedName>
        <fullName evidence="2">ATPase</fullName>
    </submittedName>
</protein>
<gene>
    <name evidence="2" type="ORF">CWO92_21260</name>
</gene>
<evidence type="ECO:0000313" key="2">
    <source>
        <dbReference type="EMBL" id="PKR83068.1"/>
    </source>
</evidence>
<dbReference type="PANTHER" id="PTHR13696:SF99">
    <property type="entry name" value="COBYRINIC ACID AC-DIAMIDE SYNTHASE"/>
    <property type="match status" value="1"/>
</dbReference>
<comment type="caution">
    <text evidence="2">The sequence shown here is derived from an EMBL/GenBank/DDBJ whole genome shotgun (WGS) entry which is preliminary data.</text>
</comment>
<evidence type="ECO:0000259" key="1">
    <source>
        <dbReference type="Pfam" id="PF13614"/>
    </source>
</evidence>
<dbReference type="Pfam" id="PF13614">
    <property type="entry name" value="AAA_31"/>
    <property type="match status" value="1"/>
</dbReference>